<feature type="transmembrane region" description="Helical" evidence="6">
    <location>
        <begin position="379"/>
        <end position="401"/>
    </location>
</feature>
<feature type="transmembrane region" description="Helical" evidence="6">
    <location>
        <begin position="357"/>
        <end position="373"/>
    </location>
</feature>
<dbReference type="PANTHER" id="PTHR30250:SF11">
    <property type="entry name" value="O-ANTIGEN TRANSPORTER-RELATED"/>
    <property type="match status" value="1"/>
</dbReference>
<name>A0A839YYG5_9SPHN</name>
<dbReference type="RefSeq" id="WP_183932858.1">
    <property type="nucleotide sequence ID" value="NZ_JACICF010000001.1"/>
</dbReference>
<accession>A0A839YYG5</accession>
<protein>
    <submittedName>
        <fullName evidence="7">O-antigen/teichoic acid export membrane protein</fullName>
    </submittedName>
</protein>
<dbReference type="EMBL" id="JACICF010000001">
    <property type="protein sequence ID" value="MBB3763520.1"/>
    <property type="molecule type" value="Genomic_DNA"/>
</dbReference>
<evidence type="ECO:0000313" key="8">
    <source>
        <dbReference type="Proteomes" id="UP000578569"/>
    </source>
</evidence>
<feature type="transmembrane region" description="Helical" evidence="6">
    <location>
        <begin position="244"/>
        <end position="268"/>
    </location>
</feature>
<feature type="transmembrane region" description="Helical" evidence="6">
    <location>
        <begin position="289"/>
        <end position="311"/>
    </location>
</feature>
<feature type="transmembrane region" description="Helical" evidence="6">
    <location>
        <begin position="103"/>
        <end position="125"/>
    </location>
</feature>
<gene>
    <name evidence="7" type="ORF">FHS50_000543</name>
</gene>
<feature type="transmembrane region" description="Helical" evidence="6">
    <location>
        <begin position="326"/>
        <end position="345"/>
    </location>
</feature>
<evidence type="ECO:0000313" key="7">
    <source>
        <dbReference type="EMBL" id="MBB3763520.1"/>
    </source>
</evidence>
<keyword evidence="2" id="KW-1003">Cell membrane</keyword>
<dbReference type="GO" id="GO:0005886">
    <property type="term" value="C:plasma membrane"/>
    <property type="evidence" value="ECO:0007669"/>
    <property type="project" value="UniProtKB-SubCell"/>
</dbReference>
<evidence type="ECO:0000256" key="2">
    <source>
        <dbReference type="ARBA" id="ARBA00022475"/>
    </source>
</evidence>
<evidence type="ECO:0000256" key="4">
    <source>
        <dbReference type="ARBA" id="ARBA00022989"/>
    </source>
</evidence>
<keyword evidence="8" id="KW-1185">Reference proteome</keyword>
<feature type="transmembrane region" description="Helical" evidence="6">
    <location>
        <begin position="207"/>
        <end position="224"/>
    </location>
</feature>
<keyword evidence="3 6" id="KW-0812">Transmembrane</keyword>
<dbReference type="PANTHER" id="PTHR30250">
    <property type="entry name" value="PST FAMILY PREDICTED COLANIC ACID TRANSPORTER"/>
    <property type="match status" value="1"/>
</dbReference>
<organism evidence="7 8">
    <name type="scientific">Sphingomicrobium lutaoense</name>
    <dbReference type="NCBI Taxonomy" id="515949"/>
    <lineage>
        <taxon>Bacteria</taxon>
        <taxon>Pseudomonadati</taxon>
        <taxon>Pseudomonadota</taxon>
        <taxon>Alphaproteobacteria</taxon>
        <taxon>Sphingomonadales</taxon>
        <taxon>Sphingomonadaceae</taxon>
        <taxon>Sphingomicrobium</taxon>
    </lineage>
</organism>
<reference evidence="7 8" key="1">
    <citation type="submission" date="2020-08" db="EMBL/GenBank/DDBJ databases">
        <title>Genomic Encyclopedia of Type Strains, Phase IV (KMG-IV): sequencing the most valuable type-strain genomes for metagenomic binning, comparative biology and taxonomic classification.</title>
        <authorList>
            <person name="Goeker M."/>
        </authorList>
    </citation>
    <scope>NUCLEOTIDE SEQUENCE [LARGE SCALE GENOMIC DNA]</scope>
    <source>
        <strain evidence="7 8">DSM 24194</strain>
    </source>
</reference>
<sequence length="410" mass="44045">MIRRIASTGLRAVSLGTRMLLIVALAHLLPPAEVARFALYSSALLLISDLLPLDSYAAIIRQLLGEKSDLKGILQRYFGLLAASALSLGLPVAWLYVSATPALGSLIAVVMAGHILLEILSANAARIAIALGAPLRANLLIFLRTAAWVFPALPALYFQGADAVFEDLLLVWAAGSALAALYGGFLLQRLSGQSITPRWDAAWTRALIRSVGWFFAGTVLYRAIIGLDRLIVERLAGTEVLAVYAVLIALAMGILSLLEAGVSAFHYPEMVKDIRAADWKRAHEGFRRFVRVNLLSTGGTFAVALGVYGLIIDPLLPSFYQGYSEAFAWLLVGTALFSASMPYHYALFGLDRDRHMLAIYATGLVAMVGWAALKVHGGTVVDAAIMPSVALSAIALGRFVLGRPSSWPRD</sequence>
<evidence type="ECO:0000256" key="3">
    <source>
        <dbReference type="ARBA" id="ARBA00022692"/>
    </source>
</evidence>
<comment type="subcellular location">
    <subcellularLocation>
        <location evidence="1">Cell membrane</location>
        <topology evidence="1">Multi-pass membrane protein</topology>
    </subcellularLocation>
</comment>
<proteinExistence type="predicted"/>
<dbReference type="InterPro" id="IPR050833">
    <property type="entry name" value="Poly_Biosynth_Transport"/>
</dbReference>
<feature type="transmembrane region" description="Helical" evidence="6">
    <location>
        <begin position="169"/>
        <end position="187"/>
    </location>
</feature>
<keyword evidence="5 6" id="KW-0472">Membrane</keyword>
<comment type="caution">
    <text evidence="7">The sequence shown here is derived from an EMBL/GenBank/DDBJ whole genome shotgun (WGS) entry which is preliminary data.</text>
</comment>
<evidence type="ECO:0000256" key="1">
    <source>
        <dbReference type="ARBA" id="ARBA00004651"/>
    </source>
</evidence>
<keyword evidence="4 6" id="KW-1133">Transmembrane helix</keyword>
<feature type="transmembrane region" description="Helical" evidence="6">
    <location>
        <begin position="77"/>
        <end position="97"/>
    </location>
</feature>
<feature type="transmembrane region" description="Helical" evidence="6">
    <location>
        <begin position="137"/>
        <end position="157"/>
    </location>
</feature>
<evidence type="ECO:0000256" key="5">
    <source>
        <dbReference type="ARBA" id="ARBA00023136"/>
    </source>
</evidence>
<dbReference type="Proteomes" id="UP000578569">
    <property type="component" value="Unassembled WGS sequence"/>
</dbReference>
<evidence type="ECO:0000256" key="6">
    <source>
        <dbReference type="SAM" id="Phobius"/>
    </source>
</evidence>
<dbReference type="AlphaFoldDB" id="A0A839YYG5"/>